<dbReference type="Proteomes" id="UP000273054">
    <property type="component" value="Segment"/>
</dbReference>
<gene>
    <name evidence="1" type="ORF">BRZCDTV_220</name>
</gene>
<organism evidence="1">
    <name type="scientific">Brazilian cedratvirus IHUMI</name>
    <dbReference type="NCBI Taxonomy" id="2126980"/>
    <lineage>
        <taxon>Viruses</taxon>
        <taxon>Pithoviruses</taxon>
        <taxon>Orthocedratvirinae</taxon>
        <taxon>Alphacedratvirus</taxon>
        <taxon>Alphacedratvirus brasiliense</taxon>
    </lineage>
</organism>
<evidence type="ECO:0000313" key="2">
    <source>
        <dbReference type="Proteomes" id="UP000273054"/>
    </source>
</evidence>
<reference evidence="1" key="1">
    <citation type="submission" date="2018-03" db="EMBL/GenBank/DDBJ databases">
        <authorList>
            <consortium name="Urmite Genomes"/>
        </authorList>
    </citation>
    <scope>NUCLEOTIDE SEQUENCE [LARGE SCALE GENOMIC DNA]</scope>
    <source>
        <strain evidence="1">IHUMI-27.7</strain>
    </source>
</reference>
<sequence length="108" mass="12815">MHRDLYLSVSFPLANHEGDVDLLEDLLYPDYYRVLENNSRLLPEDSFFFLLSPEKPIIIVHNTHAVFYYPLFTLSDDFTLDDVDDFYNMWLQERKGAVDCGQEPRCIY</sequence>
<proteinExistence type="predicted"/>
<dbReference type="EMBL" id="LT994651">
    <property type="protein sequence ID" value="SPN79222.1"/>
    <property type="molecule type" value="Genomic_DNA"/>
</dbReference>
<protein>
    <submittedName>
        <fullName evidence="1">Uncharacterized protein</fullName>
    </submittedName>
</protein>
<name>A0A2R8FE10_9VIRU</name>
<evidence type="ECO:0000313" key="1">
    <source>
        <dbReference type="EMBL" id="SPN79222.1"/>
    </source>
</evidence>
<accession>A0A2R8FE10</accession>
<keyword evidence="2" id="KW-1185">Reference proteome</keyword>